<evidence type="ECO:0000256" key="1">
    <source>
        <dbReference type="SAM" id="Phobius"/>
    </source>
</evidence>
<keyword evidence="1" id="KW-1133">Transmembrane helix</keyword>
<comment type="caution">
    <text evidence="2">The sequence shown here is derived from an EMBL/GenBank/DDBJ whole genome shotgun (WGS) entry which is preliminary data.</text>
</comment>
<keyword evidence="3" id="KW-1185">Reference proteome</keyword>
<evidence type="ECO:0000313" key="2">
    <source>
        <dbReference type="EMBL" id="TBW57419.1"/>
    </source>
</evidence>
<dbReference type="RefSeq" id="WP_131480458.1">
    <property type="nucleotide sequence ID" value="NZ_SJDL01000008.1"/>
</dbReference>
<evidence type="ECO:0000313" key="3">
    <source>
        <dbReference type="Proteomes" id="UP000313645"/>
    </source>
</evidence>
<reference evidence="2 3" key="1">
    <citation type="submission" date="2019-02" db="EMBL/GenBank/DDBJ databases">
        <title>Marinobacter halodurans sp. nov., a marine bacterium isolated from sea tidal flat.</title>
        <authorList>
            <person name="Yoo Y."/>
            <person name="Lee D.W."/>
            <person name="Kim B.S."/>
            <person name="Kim J.-J."/>
        </authorList>
    </citation>
    <scope>NUCLEOTIDE SEQUENCE [LARGE SCALE GENOMIC DNA]</scope>
    <source>
        <strain evidence="2 3">YJ-S3-2</strain>
    </source>
</reference>
<feature type="transmembrane region" description="Helical" evidence="1">
    <location>
        <begin position="153"/>
        <end position="176"/>
    </location>
</feature>
<proteinExistence type="predicted"/>
<keyword evidence="1" id="KW-0812">Transmembrane</keyword>
<dbReference type="EMBL" id="SJDL01000008">
    <property type="protein sequence ID" value="TBW57419.1"/>
    <property type="molecule type" value="Genomic_DNA"/>
</dbReference>
<sequence length="303" mass="33420">MAKILSRPPISALHKAMLFLIVAGLALGVLDIQTGLRVSAHGTVEALTKTILQPDWFAGAMLLSVAGITAFIVVAKSVRRGIPVNSFVARRCPWLMAIAWWICAITFPVLVLGFILAANLIVNLVAVDLFNADTVAVPVSIFLTNEVPEQLQFGGVVLFTIVALSWMSGGDYMAVFSMDYPHTRIRLLDHGRTWKIHIHPAKSDEKLTLRGAAKAFEDGLLAVSKEGIAPGRIEMKSHLLGGNKLKAERLLKRVALRSGYELEIGGRLPTPWIRQIMLRILYPDAIQSHRAEFEREAILTRKF</sequence>
<protein>
    <submittedName>
        <fullName evidence="2">Uncharacterized protein</fullName>
    </submittedName>
</protein>
<accession>A0ABY1ZM71</accession>
<gene>
    <name evidence="2" type="ORF">EZI54_07105</name>
</gene>
<feature type="transmembrane region" description="Helical" evidence="1">
    <location>
        <begin position="56"/>
        <end position="74"/>
    </location>
</feature>
<dbReference type="Proteomes" id="UP000313645">
    <property type="component" value="Unassembled WGS sequence"/>
</dbReference>
<feature type="transmembrane region" description="Helical" evidence="1">
    <location>
        <begin position="94"/>
        <end position="122"/>
    </location>
</feature>
<organism evidence="2 3">
    <name type="scientific">Marinobacter halodurans</name>
    <dbReference type="NCBI Taxonomy" id="2528979"/>
    <lineage>
        <taxon>Bacteria</taxon>
        <taxon>Pseudomonadati</taxon>
        <taxon>Pseudomonadota</taxon>
        <taxon>Gammaproteobacteria</taxon>
        <taxon>Pseudomonadales</taxon>
        <taxon>Marinobacteraceae</taxon>
        <taxon>Marinobacter</taxon>
    </lineage>
</organism>
<keyword evidence="1" id="KW-0472">Membrane</keyword>
<name>A0ABY1ZM71_9GAMM</name>